<dbReference type="Gene3D" id="6.10.140.2220">
    <property type="match status" value="1"/>
</dbReference>
<name>A0A0F7TSU3_PENBI</name>
<evidence type="ECO:0000256" key="4">
    <source>
        <dbReference type="SAM" id="MobiDB-lite"/>
    </source>
</evidence>
<evidence type="ECO:0000256" key="3">
    <source>
        <dbReference type="ARBA" id="ARBA00022833"/>
    </source>
</evidence>
<evidence type="ECO:0000256" key="2">
    <source>
        <dbReference type="ARBA" id="ARBA00022771"/>
    </source>
</evidence>
<dbReference type="STRING" id="104259.A0A0F7TSU3"/>
<keyword evidence="3" id="KW-0862">Zinc</keyword>
<evidence type="ECO:0000259" key="5">
    <source>
        <dbReference type="PROSITE" id="PS01360"/>
    </source>
</evidence>
<dbReference type="EMBL" id="CDHK01000006">
    <property type="protein sequence ID" value="CEJ58886.1"/>
    <property type="molecule type" value="Genomic_DNA"/>
</dbReference>
<evidence type="ECO:0000256" key="1">
    <source>
        <dbReference type="ARBA" id="ARBA00022723"/>
    </source>
</evidence>
<keyword evidence="7" id="KW-1185">Reference proteome</keyword>
<feature type="domain" description="MYND-type" evidence="5">
    <location>
        <begin position="125"/>
        <end position="162"/>
    </location>
</feature>
<dbReference type="Proteomes" id="UP000042958">
    <property type="component" value="Unassembled WGS sequence"/>
</dbReference>
<keyword evidence="1" id="KW-0479">Metal-binding</keyword>
<dbReference type="OrthoDB" id="5952526at2759"/>
<gene>
    <name evidence="6" type="ORF">PMG11_07531</name>
</gene>
<dbReference type="SUPFAM" id="SSF144232">
    <property type="entry name" value="HIT/MYND zinc finger-like"/>
    <property type="match status" value="1"/>
</dbReference>
<reference evidence="7" key="1">
    <citation type="journal article" date="2015" name="Genome Announc.">
        <title>Draft genome sequence of the fungus Penicillium brasilianum MG11.</title>
        <authorList>
            <person name="Horn F."/>
            <person name="Linde J."/>
            <person name="Mattern D.J."/>
            <person name="Walther G."/>
            <person name="Guthke R."/>
            <person name="Brakhage A.A."/>
            <person name="Valiante V."/>
        </authorList>
    </citation>
    <scope>NUCLEOTIDE SEQUENCE [LARGE SCALE GENOMIC DNA]</scope>
    <source>
        <strain evidence="7">MG11</strain>
    </source>
</reference>
<feature type="region of interest" description="Disordered" evidence="4">
    <location>
        <begin position="75"/>
        <end position="109"/>
    </location>
</feature>
<evidence type="ECO:0000313" key="6">
    <source>
        <dbReference type="EMBL" id="CEJ58886.1"/>
    </source>
</evidence>
<feature type="compositionally biased region" description="Polar residues" evidence="4">
    <location>
        <begin position="78"/>
        <end position="87"/>
    </location>
</feature>
<evidence type="ECO:0000313" key="7">
    <source>
        <dbReference type="Proteomes" id="UP000042958"/>
    </source>
</evidence>
<dbReference type="GO" id="GO:0008270">
    <property type="term" value="F:zinc ion binding"/>
    <property type="evidence" value="ECO:0007669"/>
    <property type="project" value="UniProtKB-KW"/>
</dbReference>
<dbReference type="PROSITE" id="PS01360">
    <property type="entry name" value="ZF_MYND_1"/>
    <property type="match status" value="1"/>
</dbReference>
<proteinExistence type="predicted"/>
<sequence length="469" mass="53600">MLFISRRNLPSLNWGADMYAMALKELERLDAWDSPMLDPLWDLPTLPDITEDLMSLVGEEDFPTSAVDEEKDLDGRSYSFSEGSQAPLSPDDSALNPSPDPEPRSMDPLDLNLNLQVRPVLLSGCAICPKQDGLIDCGTCRAMTYCSDEHLLLDRPSHEKICNPIQAARERAEEWRLKLESCSTQPFRRNLGHLHLIPEAQPYLAELSNLIALHEPIRHRTAVERQLVWACHIMYMSGIDSNGYRFKVPALMMRINRDQECYDFMKWHANQTGEPVHKTAFDYLSCRFGNPIIIDPIIPNPRKDFVGYKQEDIFESIKVFKPETPIMTLIPLCLVKIRFLFDIQRLNLAIRAFGNKLGGEVFDLVLKNVPFTKQIAENEALTKSAVARFEAMKTLLGQALQLYRKVKGMNPLVWKGMVWSMRGDIQWPGEEHTLEEEMKAQVKMNWESWIETPGAIALLERIMIEAGDL</sequence>
<accession>A0A0F7TSU3</accession>
<protein>
    <recommendedName>
        <fullName evidence="5">MYND-type domain-containing protein</fullName>
    </recommendedName>
</protein>
<keyword evidence="2" id="KW-0863">Zinc-finger</keyword>
<organism evidence="6 7">
    <name type="scientific">Penicillium brasilianum</name>
    <dbReference type="NCBI Taxonomy" id="104259"/>
    <lineage>
        <taxon>Eukaryota</taxon>
        <taxon>Fungi</taxon>
        <taxon>Dikarya</taxon>
        <taxon>Ascomycota</taxon>
        <taxon>Pezizomycotina</taxon>
        <taxon>Eurotiomycetes</taxon>
        <taxon>Eurotiomycetidae</taxon>
        <taxon>Eurotiales</taxon>
        <taxon>Aspergillaceae</taxon>
        <taxon>Penicillium</taxon>
    </lineage>
</organism>
<dbReference type="AlphaFoldDB" id="A0A0F7TSU3"/>
<dbReference type="InterPro" id="IPR002893">
    <property type="entry name" value="Znf_MYND"/>
</dbReference>
<dbReference type="Pfam" id="PF01753">
    <property type="entry name" value="zf-MYND"/>
    <property type="match status" value="1"/>
</dbReference>